<reference evidence="1 2" key="1">
    <citation type="submission" date="2020-08" db="EMBL/GenBank/DDBJ databases">
        <title>Sequencing the genomes of 1000 actinobacteria strains.</title>
        <authorList>
            <person name="Klenk H.-P."/>
        </authorList>
    </citation>
    <scope>NUCLEOTIDE SEQUENCE [LARGE SCALE GENOMIC DNA]</scope>
    <source>
        <strain evidence="1 2">DSM 45272</strain>
    </source>
</reference>
<evidence type="ECO:0000313" key="1">
    <source>
        <dbReference type="EMBL" id="MBB5858316.1"/>
    </source>
</evidence>
<evidence type="ECO:0000313" key="2">
    <source>
        <dbReference type="Proteomes" id="UP000580861"/>
    </source>
</evidence>
<name>A0A841BE80_9PSEU</name>
<dbReference type="AlphaFoldDB" id="A0A841BE80"/>
<organism evidence="1 2">
    <name type="scientific">Amycolatopsis umgeniensis</name>
    <dbReference type="NCBI Taxonomy" id="336628"/>
    <lineage>
        <taxon>Bacteria</taxon>
        <taxon>Bacillati</taxon>
        <taxon>Actinomycetota</taxon>
        <taxon>Actinomycetes</taxon>
        <taxon>Pseudonocardiales</taxon>
        <taxon>Pseudonocardiaceae</taxon>
        <taxon>Amycolatopsis</taxon>
    </lineage>
</organism>
<dbReference type="EMBL" id="JACHMX010000001">
    <property type="protein sequence ID" value="MBB5858316.1"/>
    <property type="molecule type" value="Genomic_DNA"/>
</dbReference>
<keyword evidence="2" id="KW-1185">Reference proteome</keyword>
<dbReference type="Proteomes" id="UP000580861">
    <property type="component" value="Unassembled WGS sequence"/>
</dbReference>
<sequence>MPTLTTVSCWTITASEDIACVTHAAVGDYWAPRVWSGHGLAIAGTDLAGFEKVLGEVMKLPVYWQARARCGDCGAGDAAIWSEPRCDPDDDFVYLSGPCRAGEPTAGYRPVSAFTLDLVNLRGLRIRIAAYRARGTRGLRAPRPRIT</sequence>
<protein>
    <submittedName>
        <fullName evidence="1">Uncharacterized protein</fullName>
    </submittedName>
</protein>
<gene>
    <name evidence="1" type="ORF">HDA45_008403</name>
</gene>
<proteinExistence type="predicted"/>
<accession>A0A841BE80</accession>
<comment type="caution">
    <text evidence="1">The sequence shown here is derived from an EMBL/GenBank/DDBJ whole genome shotgun (WGS) entry which is preliminary data.</text>
</comment>
<dbReference type="RefSeq" id="WP_184905122.1">
    <property type="nucleotide sequence ID" value="NZ_JACHMX010000001.1"/>
</dbReference>